<dbReference type="CDD" id="cd14014">
    <property type="entry name" value="STKc_PknB_like"/>
    <property type="match status" value="1"/>
</dbReference>
<dbReference type="InterPro" id="IPR008271">
    <property type="entry name" value="Ser/Thr_kinase_AS"/>
</dbReference>
<dbReference type="Proteomes" id="UP000569951">
    <property type="component" value="Unassembled WGS sequence"/>
</dbReference>
<dbReference type="RefSeq" id="WP_183988838.1">
    <property type="nucleotide sequence ID" value="NZ_JACHHG010000021.1"/>
</dbReference>
<dbReference type="InterPro" id="IPR000719">
    <property type="entry name" value="Prot_kinase_dom"/>
</dbReference>
<sequence length="311" mass="33509">MQKYKIDYLIGTGQTALVYLAHTEDGLPVALKSPREEVRRDPEKAARFATEVNLSLRLSHPHLVRALAGKPLGEDAYLCLEYFGEGALDQHLGKHGRLPLEEALKLASQVALALAHVHANGILHRDVKAANVFLRGGNAFLGDFGVAIPVGRQTVAAGSPFYMAPEVYRDGISSTASDAYSMGVLAYELLSGTRPFEGDSYEALMAAHLSNYPRSLSARCPELPRATLRTVERALAKSSEERPSVAELAAALEGGLRSLRGEAEPAPAPEPEPERPLGRHGARSSEPAAPANGENPRSTTLFQRVFGKKRS</sequence>
<dbReference type="Pfam" id="PF00069">
    <property type="entry name" value="Pkinase"/>
    <property type="match status" value="1"/>
</dbReference>
<gene>
    <name evidence="9" type="ORF">HNR42_003568</name>
</gene>
<dbReference type="SMART" id="SM00220">
    <property type="entry name" value="S_TKc"/>
    <property type="match status" value="1"/>
</dbReference>
<dbReference type="InterPro" id="IPR030616">
    <property type="entry name" value="Aur-like"/>
</dbReference>
<protein>
    <submittedName>
        <fullName evidence="9">Serine/threonine-protein kinase</fullName>
        <ecNumber evidence="9">2.7.11.1</ecNumber>
    </submittedName>
</protein>
<dbReference type="EC" id="2.7.11.1" evidence="9"/>
<keyword evidence="1" id="KW-0723">Serine/threonine-protein kinase</keyword>
<feature type="domain" description="Protein kinase" evidence="8">
    <location>
        <begin position="4"/>
        <end position="256"/>
    </location>
</feature>
<keyword evidence="2 9" id="KW-0808">Transferase</keyword>
<dbReference type="Gene3D" id="3.30.200.20">
    <property type="entry name" value="Phosphorylase Kinase, domain 1"/>
    <property type="match status" value="1"/>
</dbReference>
<keyword evidence="5 6" id="KW-0067">ATP-binding</keyword>
<dbReference type="InterPro" id="IPR017441">
    <property type="entry name" value="Protein_kinase_ATP_BS"/>
</dbReference>
<evidence type="ECO:0000256" key="4">
    <source>
        <dbReference type="ARBA" id="ARBA00022777"/>
    </source>
</evidence>
<evidence type="ECO:0000256" key="6">
    <source>
        <dbReference type="PROSITE-ProRule" id="PRU10141"/>
    </source>
</evidence>
<evidence type="ECO:0000259" key="8">
    <source>
        <dbReference type="PROSITE" id="PS50011"/>
    </source>
</evidence>
<dbReference type="GO" id="GO:0005524">
    <property type="term" value="F:ATP binding"/>
    <property type="evidence" value="ECO:0007669"/>
    <property type="project" value="UniProtKB-UniRule"/>
</dbReference>
<organism evidence="9 10">
    <name type="scientific">Deinobacterium chartae</name>
    <dbReference type="NCBI Taxonomy" id="521158"/>
    <lineage>
        <taxon>Bacteria</taxon>
        <taxon>Thermotogati</taxon>
        <taxon>Deinococcota</taxon>
        <taxon>Deinococci</taxon>
        <taxon>Deinococcales</taxon>
        <taxon>Deinococcaceae</taxon>
        <taxon>Deinobacterium</taxon>
    </lineage>
</organism>
<comment type="caution">
    <text evidence="9">The sequence shown here is derived from an EMBL/GenBank/DDBJ whole genome shotgun (WGS) entry which is preliminary data.</text>
</comment>
<dbReference type="PROSITE" id="PS50011">
    <property type="entry name" value="PROTEIN_KINASE_DOM"/>
    <property type="match status" value="1"/>
</dbReference>
<keyword evidence="4 9" id="KW-0418">Kinase</keyword>
<reference evidence="9 10" key="1">
    <citation type="submission" date="2020-08" db="EMBL/GenBank/DDBJ databases">
        <title>Genomic Encyclopedia of Type Strains, Phase IV (KMG-IV): sequencing the most valuable type-strain genomes for metagenomic binning, comparative biology and taxonomic classification.</title>
        <authorList>
            <person name="Goeker M."/>
        </authorList>
    </citation>
    <scope>NUCLEOTIDE SEQUENCE [LARGE SCALE GENOMIC DNA]</scope>
    <source>
        <strain evidence="9 10">DSM 21458</strain>
    </source>
</reference>
<dbReference type="EMBL" id="JACHHG010000021">
    <property type="protein sequence ID" value="MBB6100103.1"/>
    <property type="molecule type" value="Genomic_DNA"/>
</dbReference>
<evidence type="ECO:0000313" key="9">
    <source>
        <dbReference type="EMBL" id="MBB6100103.1"/>
    </source>
</evidence>
<evidence type="ECO:0000313" key="10">
    <source>
        <dbReference type="Proteomes" id="UP000569951"/>
    </source>
</evidence>
<dbReference type="PANTHER" id="PTHR24350">
    <property type="entry name" value="SERINE/THREONINE-PROTEIN KINASE IAL-RELATED"/>
    <property type="match status" value="1"/>
</dbReference>
<proteinExistence type="predicted"/>
<dbReference type="SUPFAM" id="SSF56112">
    <property type="entry name" value="Protein kinase-like (PK-like)"/>
    <property type="match status" value="1"/>
</dbReference>
<evidence type="ECO:0000256" key="7">
    <source>
        <dbReference type="SAM" id="MobiDB-lite"/>
    </source>
</evidence>
<feature type="region of interest" description="Disordered" evidence="7">
    <location>
        <begin position="256"/>
        <end position="311"/>
    </location>
</feature>
<keyword evidence="3 6" id="KW-0547">Nucleotide-binding</keyword>
<dbReference type="PROSITE" id="PS00107">
    <property type="entry name" value="PROTEIN_KINASE_ATP"/>
    <property type="match status" value="1"/>
</dbReference>
<accession>A0A841I454</accession>
<name>A0A841I454_9DEIO</name>
<dbReference type="InterPro" id="IPR011009">
    <property type="entry name" value="Kinase-like_dom_sf"/>
</dbReference>
<dbReference type="Gene3D" id="1.10.510.10">
    <property type="entry name" value="Transferase(Phosphotransferase) domain 1"/>
    <property type="match status" value="1"/>
</dbReference>
<evidence type="ECO:0000256" key="1">
    <source>
        <dbReference type="ARBA" id="ARBA00022527"/>
    </source>
</evidence>
<dbReference type="PROSITE" id="PS00108">
    <property type="entry name" value="PROTEIN_KINASE_ST"/>
    <property type="match status" value="1"/>
</dbReference>
<dbReference type="AlphaFoldDB" id="A0A841I454"/>
<evidence type="ECO:0000256" key="3">
    <source>
        <dbReference type="ARBA" id="ARBA00022741"/>
    </source>
</evidence>
<evidence type="ECO:0000256" key="5">
    <source>
        <dbReference type="ARBA" id="ARBA00022840"/>
    </source>
</evidence>
<keyword evidence="10" id="KW-1185">Reference proteome</keyword>
<dbReference type="GO" id="GO:0004674">
    <property type="term" value="F:protein serine/threonine kinase activity"/>
    <property type="evidence" value="ECO:0007669"/>
    <property type="project" value="UniProtKB-KW"/>
</dbReference>
<evidence type="ECO:0000256" key="2">
    <source>
        <dbReference type="ARBA" id="ARBA00022679"/>
    </source>
</evidence>
<feature type="binding site" evidence="6">
    <location>
        <position position="32"/>
    </location>
    <ligand>
        <name>ATP</name>
        <dbReference type="ChEBI" id="CHEBI:30616"/>
    </ligand>
</feature>